<dbReference type="Gene3D" id="3.30.559.10">
    <property type="entry name" value="Chloramphenicol acetyltransferase-like domain"/>
    <property type="match status" value="1"/>
</dbReference>
<dbReference type="InterPro" id="IPR001242">
    <property type="entry name" value="Condensation_dom"/>
</dbReference>
<dbReference type="RefSeq" id="WP_377415900.1">
    <property type="nucleotide sequence ID" value="NZ_JBHSPR010000001.1"/>
</dbReference>
<organism evidence="3 4">
    <name type="scientific">Plantactinospora solaniradicis</name>
    <dbReference type="NCBI Taxonomy" id="1723736"/>
    <lineage>
        <taxon>Bacteria</taxon>
        <taxon>Bacillati</taxon>
        <taxon>Actinomycetota</taxon>
        <taxon>Actinomycetes</taxon>
        <taxon>Micromonosporales</taxon>
        <taxon>Micromonosporaceae</taxon>
        <taxon>Plantactinospora</taxon>
    </lineage>
</organism>
<feature type="non-terminal residue" evidence="3">
    <location>
        <position position="611"/>
    </location>
</feature>
<proteinExistence type="predicted"/>
<dbReference type="EMBL" id="JBHSPR010000001">
    <property type="protein sequence ID" value="MFC6014581.1"/>
    <property type="molecule type" value="Genomic_DNA"/>
</dbReference>
<evidence type="ECO:0000259" key="2">
    <source>
        <dbReference type="Pfam" id="PF00668"/>
    </source>
</evidence>
<accession>A0ABW1K048</accession>
<dbReference type="Gene3D" id="3.30.559.30">
    <property type="entry name" value="Nonribosomal peptide synthetase, condensation domain"/>
    <property type="match status" value="1"/>
</dbReference>
<dbReference type="Proteomes" id="UP001596203">
    <property type="component" value="Unassembled WGS sequence"/>
</dbReference>
<dbReference type="Pfam" id="PF00501">
    <property type="entry name" value="AMP-binding"/>
    <property type="match status" value="1"/>
</dbReference>
<dbReference type="PANTHER" id="PTHR45527">
    <property type="entry name" value="NONRIBOSOMAL PEPTIDE SYNTHETASE"/>
    <property type="match status" value="1"/>
</dbReference>
<dbReference type="SUPFAM" id="SSF56801">
    <property type="entry name" value="Acetyl-CoA synthetase-like"/>
    <property type="match status" value="1"/>
</dbReference>
<evidence type="ECO:0000313" key="4">
    <source>
        <dbReference type="Proteomes" id="UP001596203"/>
    </source>
</evidence>
<evidence type="ECO:0000259" key="1">
    <source>
        <dbReference type="Pfam" id="PF00501"/>
    </source>
</evidence>
<sequence length="611" mass="66556">MIPLSFAQRRLWFLDQLEGPSPTYNSVVAARLHGTVEVSALDAALRDVLERHESLRTVFPAVNGEPYQQVLEPRALDWSLQVLAVESEEVAPAADQLTRHAFDLSSEVPIRAWLLQAGSDEHVLVLVMHHIASDGWSQRPLMRDITVAYAARLRGEAPDWDPLPVQYADYALWQRELLGEDDDPASRLSVQVDYWRRALAGAPEELGLPHDRPRPAVVSHRGHTVPLRVPADVHQRLAVMIRGEGVTVFMLLQAALAVLLSRFGAGTDIPIGSAVAGRTDESLEELVGFFVNTLVIRTDLSGDPEFGQVLARVRESGLEALAHQHVPFERLVEELAPTRSLSRHPLFQVVLTLHNNAQFTFELPGTRAGDPVLTFDDVTTTVAKCDLEVMVGEVFDAQGRPAGLQGSVTVESDLFDVATARRFADGFARVLAIVAADPHVRLHAIDVLDPQGRDLVVRQWNDTAVPVSAGSVVELFGRWVSETPDAVAVAADGVELSYAELDERAGRLAGHLRGLGVGRESVVAVVMDRGVDLVVALLGVLKAGAAYLPVDVRYPAERIEFMLADSRAIVVLGVSDVLDELPVRGVVPVAFDEPAVWRAQPVTAEVAPQSL</sequence>
<gene>
    <name evidence="3" type="ORF">ACFP2T_00005</name>
</gene>
<reference evidence="4" key="1">
    <citation type="journal article" date="2019" name="Int. J. Syst. Evol. Microbiol.">
        <title>The Global Catalogue of Microorganisms (GCM) 10K type strain sequencing project: providing services to taxonomists for standard genome sequencing and annotation.</title>
        <authorList>
            <consortium name="The Broad Institute Genomics Platform"/>
            <consortium name="The Broad Institute Genome Sequencing Center for Infectious Disease"/>
            <person name="Wu L."/>
            <person name="Ma J."/>
        </authorList>
    </citation>
    <scope>NUCLEOTIDE SEQUENCE [LARGE SCALE GENOMIC DNA]</scope>
    <source>
        <strain evidence="4">ZS-35-S2</strain>
    </source>
</reference>
<dbReference type="Pfam" id="PF00668">
    <property type="entry name" value="Condensation"/>
    <property type="match status" value="1"/>
</dbReference>
<dbReference type="InterPro" id="IPR000873">
    <property type="entry name" value="AMP-dep_synth/lig_dom"/>
</dbReference>
<comment type="caution">
    <text evidence="3">The sequence shown here is derived from an EMBL/GenBank/DDBJ whole genome shotgun (WGS) entry which is preliminary data.</text>
</comment>
<feature type="domain" description="AMP-dependent synthetase/ligase" evidence="1">
    <location>
        <begin position="478"/>
        <end position="574"/>
    </location>
</feature>
<dbReference type="Gene3D" id="3.40.50.980">
    <property type="match status" value="2"/>
</dbReference>
<dbReference type="SUPFAM" id="SSF52777">
    <property type="entry name" value="CoA-dependent acyltransferases"/>
    <property type="match status" value="2"/>
</dbReference>
<dbReference type="InterPro" id="IPR023213">
    <property type="entry name" value="CAT-like_dom_sf"/>
</dbReference>
<protein>
    <submittedName>
        <fullName evidence="3">Condensation domain-containing protein</fullName>
    </submittedName>
</protein>
<dbReference type="CDD" id="cd19540">
    <property type="entry name" value="LCL_NRPS-like"/>
    <property type="match status" value="1"/>
</dbReference>
<dbReference type="PANTHER" id="PTHR45527:SF1">
    <property type="entry name" value="FATTY ACID SYNTHASE"/>
    <property type="match status" value="1"/>
</dbReference>
<evidence type="ECO:0000313" key="3">
    <source>
        <dbReference type="EMBL" id="MFC6014581.1"/>
    </source>
</evidence>
<keyword evidence="4" id="KW-1185">Reference proteome</keyword>
<feature type="domain" description="Condensation" evidence="2">
    <location>
        <begin position="1"/>
        <end position="451"/>
    </location>
</feature>
<name>A0ABW1K048_9ACTN</name>